<dbReference type="AlphaFoldDB" id="A0AAV7PVU6"/>
<sequence>MVEALDTFCLEQGQFLLYSEILATASEIWPTFLGAPLLSATVSMRPLMAVERHLASQVYRASLNDLPSVPLRVQCRWEAVVRNLYLSGTGKRFTLE</sequence>
<organism evidence="1 2">
    <name type="scientific">Pleurodeles waltl</name>
    <name type="common">Iberian ribbed newt</name>
    <dbReference type="NCBI Taxonomy" id="8319"/>
    <lineage>
        <taxon>Eukaryota</taxon>
        <taxon>Metazoa</taxon>
        <taxon>Chordata</taxon>
        <taxon>Craniata</taxon>
        <taxon>Vertebrata</taxon>
        <taxon>Euteleostomi</taxon>
        <taxon>Amphibia</taxon>
        <taxon>Batrachia</taxon>
        <taxon>Caudata</taxon>
        <taxon>Salamandroidea</taxon>
        <taxon>Salamandridae</taxon>
        <taxon>Pleurodelinae</taxon>
        <taxon>Pleurodeles</taxon>
    </lineage>
</organism>
<evidence type="ECO:0000313" key="1">
    <source>
        <dbReference type="EMBL" id="KAJ1132338.1"/>
    </source>
</evidence>
<gene>
    <name evidence="1" type="ORF">NDU88_010657</name>
</gene>
<comment type="caution">
    <text evidence="1">The sequence shown here is derived from an EMBL/GenBank/DDBJ whole genome shotgun (WGS) entry which is preliminary data.</text>
</comment>
<dbReference type="EMBL" id="JANPWB010000011">
    <property type="protein sequence ID" value="KAJ1132338.1"/>
    <property type="molecule type" value="Genomic_DNA"/>
</dbReference>
<keyword evidence="2" id="KW-1185">Reference proteome</keyword>
<protein>
    <submittedName>
        <fullName evidence="1">Uncharacterized protein</fullName>
    </submittedName>
</protein>
<dbReference type="Proteomes" id="UP001066276">
    <property type="component" value="Chromosome 7"/>
</dbReference>
<accession>A0AAV7PVU6</accession>
<proteinExistence type="predicted"/>
<name>A0AAV7PVU6_PLEWA</name>
<reference evidence="1" key="1">
    <citation type="journal article" date="2022" name="bioRxiv">
        <title>Sequencing and chromosome-scale assembly of the giantPleurodeles waltlgenome.</title>
        <authorList>
            <person name="Brown T."/>
            <person name="Elewa A."/>
            <person name="Iarovenko S."/>
            <person name="Subramanian E."/>
            <person name="Araus A.J."/>
            <person name="Petzold A."/>
            <person name="Susuki M."/>
            <person name="Suzuki K.-i.T."/>
            <person name="Hayashi T."/>
            <person name="Toyoda A."/>
            <person name="Oliveira C."/>
            <person name="Osipova E."/>
            <person name="Leigh N.D."/>
            <person name="Simon A."/>
            <person name="Yun M.H."/>
        </authorList>
    </citation>
    <scope>NUCLEOTIDE SEQUENCE</scope>
    <source>
        <strain evidence="1">20211129_DDA</strain>
        <tissue evidence="1">Liver</tissue>
    </source>
</reference>
<evidence type="ECO:0000313" key="2">
    <source>
        <dbReference type="Proteomes" id="UP001066276"/>
    </source>
</evidence>